<sequence length="373" mass="44467">MQYSISFRIKSYFTYILNRFNIKLFIRLITAYRLYKKANASQFKSEDADNIIWLYYPNFKQFKQSITWDILLITYVSLCNEKYTIHRGPDIGKYRNKNILFTIHKDKINLFQVENYSASYQLVTQQLEEQRNTVYPSYNEILYWENKIYMHNMFDKLGIKSPKTTIYSNFEQLIANETTFPFLIKVPHSSGSYGQFNVVDRDYLLTLRNDSIILENSHYLAQERLNITMDMRIVLVAGEIVHYYWRKNKDKSKWKTTSTSHGSVVDFEYFPEQWRQNIVDSFNKLNITMGAFDLGWQNDDLSTEPYIFEVSPSYDINPKITDPDYLSNYGAWKKKLLFKGSFDRLFVEDTHDIKKKGVADFFKHINAQKEQKV</sequence>
<dbReference type="GO" id="GO:0009432">
    <property type="term" value="P:SOS response"/>
    <property type="evidence" value="ECO:0007669"/>
    <property type="project" value="TreeGrafter"/>
</dbReference>
<dbReference type="InterPro" id="IPR011761">
    <property type="entry name" value="ATP-grasp"/>
</dbReference>
<feature type="domain" description="ATP-grasp" evidence="2">
    <location>
        <begin position="151"/>
        <end position="342"/>
    </location>
</feature>
<proteinExistence type="predicted"/>
<name>A0A2S7SXJ6_9BACT</name>
<dbReference type="PANTHER" id="PTHR21621">
    <property type="entry name" value="RIBOSOMAL PROTEIN S6 MODIFICATION PROTEIN"/>
    <property type="match status" value="1"/>
</dbReference>
<dbReference type="GO" id="GO:0005737">
    <property type="term" value="C:cytoplasm"/>
    <property type="evidence" value="ECO:0007669"/>
    <property type="project" value="TreeGrafter"/>
</dbReference>
<dbReference type="GO" id="GO:0046872">
    <property type="term" value="F:metal ion binding"/>
    <property type="evidence" value="ECO:0007669"/>
    <property type="project" value="InterPro"/>
</dbReference>
<evidence type="ECO:0000313" key="3">
    <source>
        <dbReference type="EMBL" id="PQJ11643.1"/>
    </source>
</evidence>
<organism evidence="3 4">
    <name type="scientific">Flavipsychrobacter stenotrophus</name>
    <dbReference type="NCBI Taxonomy" id="2077091"/>
    <lineage>
        <taxon>Bacteria</taxon>
        <taxon>Pseudomonadati</taxon>
        <taxon>Bacteroidota</taxon>
        <taxon>Chitinophagia</taxon>
        <taxon>Chitinophagales</taxon>
        <taxon>Chitinophagaceae</taxon>
        <taxon>Flavipsychrobacter</taxon>
    </lineage>
</organism>
<keyword evidence="4" id="KW-1185">Reference proteome</keyword>
<dbReference type="Gene3D" id="3.30.470.20">
    <property type="entry name" value="ATP-grasp fold, B domain"/>
    <property type="match status" value="1"/>
</dbReference>
<accession>A0A2S7SXJ6</accession>
<gene>
    <name evidence="3" type="ORF">CJD36_007555</name>
</gene>
<dbReference type="SUPFAM" id="SSF56059">
    <property type="entry name" value="Glutathione synthetase ATP-binding domain-like"/>
    <property type="match status" value="1"/>
</dbReference>
<keyword evidence="1" id="KW-0547">Nucleotide-binding</keyword>
<dbReference type="EMBL" id="PPSL01000002">
    <property type="protein sequence ID" value="PQJ11643.1"/>
    <property type="molecule type" value="Genomic_DNA"/>
</dbReference>
<evidence type="ECO:0000313" key="4">
    <source>
        <dbReference type="Proteomes" id="UP000239872"/>
    </source>
</evidence>
<dbReference type="GO" id="GO:0018169">
    <property type="term" value="F:ribosomal S6-glutamic acid ligase activity"/>
    <property type="evidence" value="ECO:0007669"/>
    <property type="project" value="TreeGrafter"/>
</dbReference>
<reference evidence="3 4" key="1">
    <citation type="submission" date="2018-01" db="EMBL/GenBank/DDBJ databases">
        <title>A novel member of the phylum Bacteroidetes isolated from glacier ice.</title>
        <authorList>
            <person name="Liu Q."/>
            <person name="Xin Y.-H."/>
        </authorList>
    </citation>
    <scope>NUCLEOTIDE SEQUENCE [LARGE SCALE GENOMIC DNA]</scope>
    <source>
        <strain evidence="3 4">RB1R16</strain>
    </source>
</reference>
<keyword evidence="1" id="KW-0067">ATP-binding</keyword>
<dbReference type="PANTHER" id="PTHR21621:SF0">
    <property type="entry name" value="BETA-CITRYLGLUTAMATE SYNTHASE B-RELATED"/>
    <property type="match status" value="1"/>
</dbReference>
<dbReference type="Proteomes" id="UP000239872">
    <property type="component" value="Unassembled WGS sequence"/>
</dbReference>
<comment type="caution">
    <text evidence="3">The sequence shown here is derived from an EMBL/GenBank/DDBJ whole genome shotgun (WGS) entry which is preliminary data.</text>
</comment>
<dbReference type="PROSITE" id="PS50975">
    <property type="entry name" value="ATP_GRASP"/>
    <property type="match status" value="1"/>
</dbReference>
<evidence type="ECO:0000259" key="2">
    <source>
        <dbReference type="PROSITE" id="PS50975"/>
    </source>
</evidence>
<dbReference type="RefSeq" id="WP_105038523.1">
    <property type="nucleotide sequence ID" value="NZ_PPSL01000002.1"/>
</dbReference>
<dbReference type="GO" id="GO:0005524">
    <property type="term" value="F:ATP binding"/>
    <property type="evidence" value="ECO:0007669"/>
    <property type="project" value="UniProtKB-UniRule"/>
</dbReference>
<protein>
    <recommendedName>
        <fullName evidence="2">ATP-grasp domain-containing protein</fullName>
    </recommendedName>
</protein>
<evidence type="ECO:0000256" key="1">
    <source>
        <dbReference type="PROSITE-ProRule" id="PRU00409"/>
    </source>
</evidence>
<dbReference type="AlphaFoldDB" id="A0A2S7SXJ6"/>
<dbReference type="OrthoDB" id="1407247at2"/>